<evidence type="ECO:0000313" key="2">
    <source>
        <dbReference type="EMBL" id="KAL0395012.1"/>
    </source>
</evidence>
<name>A0AAW2SRD7_9LAMI</name>
<comment type="caution">
    <text evidence="2">The sequence shown here is derived from an EMBL/GenBank/DDBJ whole genome shotgun (WGS) entry which is preliminary data.</text>
</comment>
<accession>A0AAW2SRD7</accession>
<reference evidence="2" key="1">
    <citation type="submission" date="2020-06" db="EMBL/GenBank/DDBJ databases">
        <authorList>
            <person name="Li T."/>
            <person name="Hu X."/>
            <person name="Zhang T."/>
            <person name="Song X."/>
            <person name="Zhang H."/>
            <person name="Dai N."/>
            <person name="Sheng W."/>
            <person name="Hou X."/>
            <person name="Wei L."/>
        </authorList>
    </citation>
    <scope>NUCLEOTIDE SEQUENCE</scope>
    <source>
        <strain evidence="2">KEN1</strain>
        <tissue evidence="2">Leaf</tissue>
    </source>
</reference>
<protein>
    <submittedName>
        <fullName evidence="2">Uncharacterized protein</fullName>
    </submittedName>
</protein>
<sequence>MPSPPRKSRPVSYPRDGDFWKSLARKLSPSLLGQAAKYINMEETSKREGKEKRIRSPREGSSKNSRMDFREYLNYYNYSHYNKWFTSSGPRRL</sequence>
<feature type="region of interest" description="Disordered" evidence="1">
    <location>
        <begin position="41"/>
        <end position="65"/>
    </location>
</feature>
<dbReference type="AlphaFoldDB" id="A0AAW2SRD7"/>
<reference evidence="2" key="2">
    <citation type="journal article" date="2024" name="Plant">
        <title>Genomic evolution and insights into agronomic trait innovations of Sesamum species.</title>
        <authorList>
            <person name="Miao H."/>
            <person name="Wang L."/>
            <person name="Qu L."/>
            <person name="Liu H."/>
            <person name="Sun Y."/>
            <person name="Le M."/>
            <person name="Wang Q."/>
            <person name="Wei S."/>
            <person name="Zheng Y."/>
            <person name="Lin W."/>
            <person name="Duan Y."/>
            <person name="Cao H."/>
            <person name="Xiong S."/>
            <person name="Wang X."/>
            <person name="Wei L."/>
            <person name="Li C."/>
            <person name="Ma Q."/>
            <person name="Ju M."/>
            <person name="Zhao R."/>
            <person name="Li G."/>
            <person name="Mu C."/>
            <person name="Tian Q."/>
            <person name="Mei H."/>
            <person name="Zhang T."/>
            <person name="Gao T."/>
            <person name="Zhang H."/>
        </authorList>
    </citation>
    <scope>NUCLEOTIDE SEQUENCE</scope>
    <source>
        <strain evidence="2">KEN1</strain>
    </source>
</reference>
<organism evidence="2">
    <name type="scientific">Sesamum latifolium</name>
    <dbReference type="NCBI Taxonomy" id="2727402"/>
    <lineage>
        <taxon>Eukaryota</taxon>
        <taxon>Viridiplantae</taxon>
        <taxon>Streptophyta</taxon>
        <taxon>Embryophyta</taxon>
        <taxon>Tracheophyta</taxon>
        <taxon>Spermatophyta</taxon>
        <taxon>Magnoliopsida</taxon>
        <taxon>eudicotyledons</taxon>
        <taxon>Gunneridae</taxon>
        <taxon>Pentapetalae</taxon>
        <taxon>asterids</taxon>
        <taxon>lamiids</taxon>
        <taxon>Lamiales</taxon>
        <taxon>Pedaliaceae</taxon>
        <taxon>Sesamum</taxon>
    </lineage>
</organism>
<dbReference type="EMBL" id="JACGWN010000016">
    <property type="protein sequence ID" value="KAL0395012.1"/>
    <property type="molecule type" value="Genomic_DNA"/>
</dbReference>
<proteinExistence type="predicted"/>
<feature type="compositionally biased region" description="Basic and acidic residues" evidence="1">
    <location>
        <begin position="43"/>
        <end position="65"/>
    </location>
</feature>
<gene>
    <name evidence="2" type="ORF">Slati_4467400</name>
</gene>
<evidence type="ECO:0000256" key="1">
    <source>
        <dbReference type="SAM" id="MobiDB-lite"/>
    </source>
</evidence>